<dbReference type="EMBL" id="BBNO01000003">
    <property type="protein sequence ID" value="GAO08355.1"/>
    <property type="molecule type" value="Genomic_DNA"/>
</dbReference>
<dbReference type="Proteomes" id="UP000048965">
    <property type="component" value="Unassembled WGS sequence"/>
</dbReference>
<comment type="caution">
    <text evidence="2">The sequence shown here is derived from an EMBL/GenBank/DDBJ whole genome shotgun (WGS) entry which is preliminary data.</text>
</comment>
<gene>
    <name evidence="2" type="ORF">TPA0598_03_08160</name>
</gene>
<sequence>MPVRSSLNIHRRDRKSHATIALAGELDLATAHFVRVVIEDCLGDGIRTVDIDLTLLTFCDISGLNAFLAASRLTTTAGGSLCLRHPSPMLTRLLDLTATGFLLYDRPLVSTSRAAVADDLAARRPTSLAS</sequence>
<dbReference type="CDD" id="cd07043">
    <property type="entry name" value="STAS_anti-anti-sigma_factors"/>
    <property type="match status" value="1"/>
</dbReference>
<dbReference type="PROSITE" id="PS50801">
    <property type="entry name" value="STAS"/>
    <property type="match status" value="1"/>
</dbReference>
<name>A0A0N7YLB6_9ACTN</name>
<feature type="domain" description="STAS" evidence="1">
    <location>
        <begin position="7"/>
        <end position="119"/>
    </location>
</feature>
<dbReference type="SUPFAM" id="SSF52091">
    <property type="entry name" value="SpoIIaa-like"/>
    <property type="match status" value="1"/>
</dbReference>
<evidence type="ECO:0000313" key="2">
    <source>
        <dbReference type="EMBL" id="GAO08355.1"/>
    </source>
</evidence>
<reference evidence="2 3" key="2">
    <citation type="journal article" date="2015" name="Stand. Genomic Sci.">
        <title>Draft genome sequence of marine-derived Streptomyces sp. TP-A0598, a producer of anti-MRSA antibiotic lydicamycins.</title>
        <authorList>
            <person name="Komaki H."/>
            <person name="Ichikawa N."/>
            <person name="Hosoyama A."/>
            <person name="Fujita N."/>
            <person name="Igarashi Y."/>
        </authorList>
    </citation>
    <scope>NUCLEOTIDE SEQUENCE [LARGE SCALE GENOMIC DNA]</scope>
    <source>
        <strain evidence="2 3">NBRC 110027</strain>
    </source>
</reference>
<dbReference type="InterPro" id="IPR058548">
    <property type="entry name" value="MlaB-like_STAS"/>
</dbReference>
<dbReference type="GO" id="GO:0043856">
    <property type="term" value="F:anti-sigma factor antagonist activity"/>
    <property type="evidence" value="ECO:0007669"/>
    <property type="project" value="TreeGrafter"/>
</dbReference>
<dbReference type="Gene3D" id="3.30.750.24">
    <property type="entry name" value="STAS domain"/>
    <property type="match status" value="1"/>
</dbReference>
<dbReference type="PANTHER" id="PTHR33495">
    <property type="entry name" value="ANTI-SIGMA FACTOR ANTAGONIST TM_1081-RELATED-RELATED"/>
    <property type="match status" value="1"/>
</dbReference>
<evidence type="ECO:0000259" key="1">
    <source>
        <dbReference type="PROSITE" id="PS50801"/>
    </source>
</evidence>
<accession>A0A0N7YLB6</accession>
<dbReference type="AlphaFoldDB" id="A0A0N7YLB6"/>
<dbReference type="PANTHER" id="PTHR33495:SF2">
    <property type="entry name" value="ANTI-SIGMA FACTOR ANTAGONIST TM_1081-RELATED"/>
    <property type="match status" value="1"/>
</dbReference>
<keyword evidence="3" id="KW-1185">Reference proteome</keyword>
<dbReference type="InterPro" id="IPR002645">
    <property type="entry name" value="STAS_dom"/>
</dbReference>
<evidence type="ECO:0000313" key="3">
    <source>
        <dbReference type="Proteomes" id="UP000048965"/>
    </source>
</evidence>
<proteinExistence type="predicted"/>
<dbReference type="RefSeq" id="WP_042153591.1">
    <property type="nucleotide sequence ID" value="NZ_BBNO01000003.1"/>
</dbReference>
<reference evidence="3" key="1">
    <citation type="submission" date="2014-09" db="EMBL/GenBank/DDBJ databases">
        <title>Whole genome shotgun sequence of Streptomyces sp. NBRC 110027.</title>
        <authorList>
            <person name="Komaki H."/>
            <person name="Ichikawa N."/>
            <person name="Katano-Makiyama Y."/>
            <person name="Hosoyama A."/>
            <person name="Hashimoto M."/>
            <person name="Uohara A."/>
            <person name="Kitahashi Y."/>
            <person name="Ohji S."/>
            <person name="Kimura A."/>
            <person name="Yamazoe A."/>
            <person name="Igarashi Y."/>
            <person name="Fujita N."/>
        </authorList>
    </citation>
    <scope>NUCLEOTIDE SEQUENCE [LARGE SCALE GENOMIC DNA]</scope>
    <source>
        <strain evidence="3">NBRC 110027</strain>
    </source>
</reference>
<organism evidence="2 3">
    <name type="scientific">Streptomyces lydicamycinicus</name>
    <dbReference type="NCBI Taxonomy" id="1546107"/>
    <lineage>
        <taxon>Bacteria</taxon>
        <taxon>Bacillati</taxon>
        <taxon>Actinomycetota</taxon>
        <taxon>Actinomycetes</taxon>
        <taxon>Kitasatosporales</taxon>
        <taxon>Streptomycetaceae</taxon>
        <taxon>Streptomyces</taxon>
    </lineage>
</organism>
<dbReference type="Pfam" id="PF13466">
    <property type="entry name" value="STAS_2"/>
    <property type="match status" value="1"/>
</dbReference>
<dbReference type="InterPro" id="IPR036513">
    <property type="entry name" value="STAS_dom_sf"/>
</dbReference>
<dbReference type="OrthoDB" id="5188325at2"/>
<protein>
    <recommendedName>
        <fullName evidence="1">STAS domain-containing protein</fullName>
    </recommendedName>
</protein>